<accession>A0A542BST8</accession>
<reference evidence="2" key="2">
    <citation type="submission" date="2019-08" db="EMBL/GenBank/DDBJ databases">
        <title>Investigation of anaerobic lignin degradation for improved lignocellulosic biofuels.</title>
        <authorList>
            <person name="Deangelis K.PhD."/>
        </authorList>
    </citation>
    <scope>NUCLEOTIDE SEQUENCE [LARGE SCALE GENOMIC DNA]</scope>
    <source>
        <strain evidence="2">128R</strain>
    </source>
</reference>
<reference evidence="2" key="1">
    <citation type="submission" date="2019-06" db="EMBL/GenBank/DDBJ databases">
        <authorList>
            <person name="Deangelis K."/>
            <person name="Huntemann M."/>
            <person name="Clum A."/>
            <person name="Pillay M."/>
            <person name="Palaniappan K."/>
            <person name="Varghese N."/>
            <person name="Mikhailova N."/>
            <person name="Stamatis D."/>
            <person name="Reddy T."/>
            <person name="Daum C."/>
            <person name="Shapiro N."/>
            <person name="Ivanova N."/>
            <person name="Kyrpides N."/>
            <person name="Woyke T."/>
        </authorList>
    </citation>
    <scope>NUCLEOTIDE SEQUENCE [LARGE SCALE GENOMIC DNA]</scope>
    <source>
        <strain evidence="2">128R</strain>
    </source>
</reference>
<keyword evidence="1" id="KW-0732">Signal</keyword>
<dbReference type="Pfam" id="PF06551">
    <property type="entry name" value="DUF1120"/>
    <property type="match status" value="1"/>
</dbReference>
<dbReference type="OrthoDB" id="6572497at2"/>
<gene>
    <name evidence="2" type="ORF">FHU10_3430</name>
</gene>
<dbReference type="InterPro" id="IPR010546">
    <property type="entry name" value="DUF1120"/>
</dbReference>
<organism evidence="2">
    <name type="scientific">Serratia fonticola</name>
    <dbReference type="NCBI Taxonomy" id="47917"/>
    <lineage>
        <taxon>Bacteria</taxon>
        <taxon>Pseudomonadati</taxon>
        <taxon>Pseudomonadota</taxon>
        <taxon>Gammaproteobacteria</taxon>
        <taxon>Enterobacterales</taxon>
        <taxon>Yersiniaceae</taxon>
        <taxon>Serratia</taxon>
    </lineage>
</organism>
<feature type="signal peptide" evidence="1">
    <location>
        <begin position="1"/>
        <end position="24"/>
    </location>
</feature>
<feature type="chain" id="PRO_5021907391" evidence="1">
    <location>
        <begin position="25"/>
        <end position="233"/>
    </location>
</feature>
<proteinExistence type="predicted"/>
<dbReference type="AlphaFoldDB" id="A0A542BST8"/>
<protein>
    <submittedName>
        <fullName evidence="2">Uncharacterized protein DUF1120</fullName>
    </submittedName>
</protein>
<evidence type="ECO:0000256" key="1">
    <source>
        <dbReference type="SAM" id="SignalP"/>
    </source>
</evidence>
<evidence type="ECO:0000313" key="2">
    <source>
        <dbReference type="EMBL" id="TVZ70834.1"/>
    </source>
</evidence>
<name>A0A542BST8_SERFO</name>
<dbReference type="EMBL" id="VISQ01000001">
    <property type="protein sequence ID" value="TVZ70834.1"/>
    <property type="molecule type" value="Genomic_DNA"/>
</dbReference>
<sequence>MKGLKVSVISLALLTLPASFALHAANSAVVNVKGTLTPAACNISVTGTADYGTISVSQLKENGSDEGYHLGIRDVPFNISCDSPVKTAFTVTADQLGAGSTSPIYIKHPDGSIQEKFDDSYIPLTDGDGELMGYHAVFLSNFEADNKSIDRILSNDSGVTWEKMTAQGSNASYVRVAGNQLFSWAESGELTPMATENMQGLVHISAAIIPSYVDTITDDVSFDTNTTLALVYI</sequence>
<comment type="caution">
    <text evidence="2">The sequence shown here is derived from an EMBL/GenBank/DDBJ whole genome shotgun (WGS) entry which is preliminary data.</text>
</comment>